<dbReference type="Proteomes" id="UP000254968">
    <property type="component" value="Unassembled WGS sequence"/>
</dbReference>
<dbReference type="RefSeq" id="WP_165482020.1">
    <property type="nucleotide sequence ID" value="NZ_CAAAHO010000001.1"/>
</dbReference>
<dbReference type="InterPro" id="IPR018060">
    <property type="entry name" value="HTH_AraC"/>
</dbReference>
<keyword evidence="3" id="KW-0804">Transcription</keyword>
<feature type="domain" description="HTH araC/xylS-type" evidence="4">
    <location>
        <begin position="157"/>
        <end position="255"/>
    </location>
</feature>
<dbReference type="PANTHER" id="PTHR46796">
    <property type="entry name" value="HTH-TYPE TRANSCRIPTIONAL ACTIVATOR RHAS-RELATED"/>
    <property type="match status" value="1"/>
</dbReference>
<keyword evidence="6" id="KW-1185">Reference proteome</keyword>
<dbReference type="PANTHER" id="PTHR46796:SF13">
    <property type="entry name" value="HTH-TYPE TRANSCRIPTIONAL ACTIVATOR RHAS"/>
    <property type="match status" value="1"/>
</dbReference>
<dbReference type="Gene3D" id="1.10.10.60">
    <property type="entry name" value="Homeodomain-like"/>
    <property type="match status" value="1"/>
</dbReference>
<dbReference type="InterPro" id="IPR009057">
    <property type="entry name" value="Homeodomain-like_sf"/>
</dbReference>
<dbReference type="PROSITE" id="PS01124">
    <property type="entry name" value="HTH_ARAC_FAMILY_2"/>
    <property type="match status" value="1"/>
</dbReference>
<dbReference type="EMBL" id="UGNV01000001">
    <property type="protein sequence ID" value="STX28493.1"/>
    <property type="molecule type" value="Genomic_DNA"/>
</dbReference>
<keyword evidence="2" id="KW-0238">DNA-binding</keyword>
<reference evidence="5 6" key="1">
    <citation type="submission" date="2018-06" db="EMBL/GenBank/DDBJ databases">
        <authorList>
            <consortium name="Pathogen Informatics"/>
            <person name="Doyle S."/>
        </authorList>
    </citation>
    <scope>NUCLEOTIDE SEQUENCE [LARGE SCALE GENOMIC DNA]</scope>
    <source>
        <strain evidence="5 6">NCTC13315</strain>
    </source>
</reference>
<organism evidence="5 6">
    <name type="scientific">Legionella beliardensis</name>
    <dbReference type="NCBI Taxonomy" id="91822"/>
    <lineage>
        <taxon>Bacteria</taxon>
        <taxon>Pseudomonadati</taxon>
        <taxon>Pseudomonadota</taxon>
        <taxon>Gammaproteobacteria</taxon>
        <taxon>Legionellales</taxon>
        <taxon>Legionellaceae</taxon>
        <taxon>Legionella</taxon>
    </lineage>
</organism>
<dbReference type="GO" id="GO:0003700">
    <property type="term" value="F:DNA-binding transcription factor activity"/>
    <property type="evidence" value="ECO:0007669"/>
    <property type="project" value="InterPro"/>
</dbReference>
<dbReference type="InterPro" id="IPR050204">
    <property type="entry name" value="AraC_XylS_family_regulators"/>
</dbReference>
<protein>
    <submittedName>
        <fullName evidence="5">Transcriptional activator FtrA</fullName>
    </submittedName>
</protein>
<dbReference type="GO" id="GO:0043565">
    <property type="term" value="F:sequence-specific DNA binding"/>
    <property type="evidence" value="ECO:0007669"/>
    <property type="project" value="InterPro"/>
</dbReference>
<evidence type="ECO:0000256" key="2">
    <source>
        <dbReference type="ARBA" id="ARBA00023125"/>
    </source>
</evidence>
<sequence>MVVHRMDLHPLLVPYISSIDIFHSVSPFPFYLYPSLLTTISFQYEGEPVVVSKENKSEKIKNCSVFGLITKPCKYQVLKPLKTVIVRMYPWAIPKFFKESAHVLSNQFIGLDDMVGSQKIGILEEQIQKDTSPFAIMTLIQKFFIELCLNNENTEFERIIKIVSEIAQSPCGTIQDIGKKYAFSQRSIERKFLGIIGLSPKKFMLSARFQQTLKSLKRGASWSSIASDFNFYDQSHFIKEFQAFTGTTPQQFLLINFPVKNPYECISFYQQQNDTEGTLNLMMSRPSQA</sequence>
<dbReference type="SMART" id="SM00342">
    <property type="entry name" value="HTH_ARAC"/>
    <property type="match status" value="1"/>
</dbReference>
<keyword evidence="1" id="KW-0805">Transcription regulation</keyword>
<accession>A0A378I0H4</accession>
<evidence type="ECO:0000256" key="1">
    <source>
        <dbReference type="ARBA" id="ARBA00023015"/>
    </source>
</evidence>
<dbReference type="Pfam" id="PF12833">
    <property type="entry name" value="HTH_18"/>
    <property type="match status" value="1"/>
</dbReference>
<evidence type="ECO:0000256" key="3">
    <source>
        <dbReference type="ARBA" id="ARBA00023163"/>
    </source>
</evidence>
<evidence type="ECO:0000313" key="6">
    <source>
        <dbReference type="Proteomes" id="UP000254968"/>
    </source>
</evidence>
<proteinExistence type="predicted"/>
<evidence type="ECO:0000259" key="4">
    <source>
        <dbReference type="PROSITE" id="PS01124"/>
    </source>
</evidence>
<gene>
    <name evidence="5" type="ORF">NCTC13315_01023</name>
</gene>
<dbReference type="AlphaFoldDB" id="A0A378I0H4"/>
<dbReference type="SUPFAM" id="SSF46689">
    <property type="entry name" value="Homeodomain-like"/>
    <property type="match status" value="1"/>
</dbReference>
<evidence type="ECO:0000313" key="5">
    <source>
        <dbReference type="EMBL" id="STX28493.1"/>
    </source>
</evidence>
<name>A0A378I0H4_9GAMM</name>